<keyword evidence="2" id="KW-1185">Reference proteome</keyword>
<dbReference type="EMBL" id="CAJVQC010142221">
    <property type="protein sequence ID" value="CAG8844346.1"/>
    <property type="molecule type" value="Genomic_DNA"/>
</dbReference>
<accession>A0ACA9SRF8</accession>
<protein>
    <submittedName>
        <fullName evidence="1">36504_t:CDS:1</fullName>
    </submittedName>
</protein>
<proteinExistence type="predicted"/>
<evidence type="ECO:0000313" key="1">
    <source>
        <dbReference type="EMBL" id="CAG8844346.1"/>
    </source>
</evidence>
<comment type="caution">
    <text evidence="1">The sequence shown here is derived from an EMBL/GenBank/DDBJ whole genome shotgun (WGS) entry which is preliminary data.</text>
</comment>
<feature type="non-terminal residue" evidence="1">
    <location>
        <position position="1"/>
    </location>
</feature>
<dbReference type="Proteomes" id="UP000789920">
    <property type="component" value="Unassembled WGS sequence"/>
</dbReference>
<feature type="non-terminal residue" evidence="1">
    <location>
        <position position="50"/>
    </location>
</feature>
<gene>
    <name evidence="1" type="ORF">RPERSI_LOCUS33162</name>
</gene>
<organism evidence="1 2">
    <name type="scientific">Racocetra persica</name>
    <dbReference type="NCBI Taxonomy" id="160502"/>
    <lineage>
        <taxon>Eukaryota</taxon>
        <taxon>Fungi</taxon>
        <taxon>Fungi incertae sedis</taxon>
        <taxon>Mucoromycota</taxon>
        <taxon>Glomeromycotina</taxon>
        <taxon>Glomeromycetes</taxon>
        <taxon>Diversisporales</taxon>
        <taxon>Gigasporaceae</taxon>
        <taxon>Racocetra</taxon>
    </lineage>
</organism>
<sequence length="50" mass="5743">LHKRRGELNKATWELTKVTHNTALALQQIEVLYTPEQIEALVKEGEENAE</sequence>
<name>A0ACA9SRF8_9GLOM</name>
<reference evidence="1" key="1">
    <citation type="submission" date="2021-06" db="EMBL/GenBank/DDBJ databases">
        <authorList>
            <person name="Kallberg Y."/>
            <person name="Tangrot J."/>
            <person name="Rosling A."/>
        </authorList>
    </citation>
    <scope>NUCLEOTIDE SEQUENCE</scope>
    <source>
        <strain evidence="1">MA461A</strain>
    </source>
</reference>
<evidence type="ECO:0000313" key="2">
    <source>
        <dbReference type="Proteomes" id="UP000789920"/>
    </source>
</evidence>